<dbReference type="AlphaFoldDB" id="A0A6P6S4G1"/>
<protein>
    <submittedName>
        <fullName evidence="4">Uncharacterized protein LOC113147535</fullName>
    </submittedName>
</protein>
<sequence>MSNFRSLSGPWPDLTPPREAVHLRQSYDSLRSQLLPSDEPLNLFASSPLSFSEGFQHNKGLVGSTCAVASLCVKSSRGVSSKEFHTPQNTFTSGHRTNTKGCHQNVRSWHDKTLCTPGCPTAVLRTHSLPVGSPSFPREPERERNLATNATTDERITSKFNTDGALGAAAISEGRLADLPPSTPRNHAGHGAQRSQSSECLRATPHKSHLNAFLDTRACSRNHQLEYCIPMEVEALLLRLKHRSYNNGATTFSWRRLHGRPAGADCTAHNRRSYTRGIWKWEGGMMVSLDDQKLSTLRQEALNRVRERARGARQKQQQQLLHNQLQQQQQQQRSRVLAQQLRKRTLQRIREKSLKQEEKRQEELLMQKQMMLEAEVQRQYCTQHRRALQNRLVQQQREIERKIRMHAEESLRHSMEAKARTRQRGYKGGGRYDHAPIVFLRYPYDFYCLQGAST</sequence>
<dbReference type="Proteomes" id="UP000515125">
    <property type="component" value="Unplaced"/>
</dbReference>
<evidence type="ECO:0000256" key="1">
    <source>
        <dbReference type="SAM" id="Coils"/>
    </source>
</evidence>
<organism evidence="3 4">
    <name type="scientific">Cyclospora cayetanensis</name>
    <dbReference type="NCBI Taxonomy" id="88456"/>
    <lineage>
        <taxon>Eukaryota</taxon>
        <taxon>Sar</taxon>
        <taxon>Alveolata</taxon>
        <taxon>Apicomplexa</taxon>
        <taxon>Conoidasida</taxon>
        <taxon>Coccidia</taxon>
        <taxon>Eucoccidiorida</taxon>
        <taxon>Eimeriorina</taxon>
        <taxon>Eimeriidae</taxon>
        <taxon>Cyclospora</taxon>
    </lineage>
</organism>
<proteinExistence type="predicted"/>
<dbReference type="OrthoDB" id="347905at2759"/>
<evidence type="ECO:0000313" key="4">
    <source>
        <dbReference type="RefSeq" id="XP_026194185.1"/>
    </source>
</evidence>
<name>A0A6P6S4G1_9EIME</name>
<reference evidence="4" key="1">
    <citation type="submission" date="2025-08" db="UniProtKB">
        <authorList>
            <consortium name="RefSeq"/>
        </authorList>
    </citation>
    <scope>IDENTIFICATION</scope>
</reference>
<feature type="coiled-coil region" evidence="1">
    <location>
        <begin position="354"/>
        <end position="405"/>
    </location>
</feature>
<evidence type="ECO:0000313" key="3">
    <source>
        <dbReference type="Proteomes" id="UP000515125"/>
    </source>
</evidence>
<feature type="region of interest" description="Disordered" evidence="2">
    <location>
        <begin position="176"/>
        <end position="200"/>
    </location>
</feature>
<dbReference type="GeneID" id="113147535"/>
<feature type="region of interest" description="Disordered" evidence="2">
    <location>
        <begin position="307"/>
        <end position="327"/>
    </location>
</feature>
<keyword evidence="1" id="KW-0175">Coiled coil</keyword>
<accession>A0A6P6S4G1</accession>
<evidence type="ECO:0000256" key="2">
    <source>
        <dbReference type="SAM" id="MobiDB-lite"/>
    </source>
</evidence>
<keyword evidence="3" id="KW-1185">Reference proteome</keyword>
<gene>
    <name evidence="4" type="primary">LOC113147535</name>
</gene>
<feature type="compositionally biased region" description="Low complexity" evidence="2">
    <location>
        <begin position="314"/>
        <end position="327"/>
    </location>
</feature>
<dbReference type="RefSeq" id="XP_026194185.1">
    <property type="nucleotide sequence ID" value="XM_026338400.1"/>
</dbReference>